<evidence type="ECO:0000256" key="1">
    <source>
        <dbReference type="SAM" id="MobiDB-lite"/>
    </source>
</evidence>
<dbReference type="Proteomes" id="UP001189429">
    <property type="component" value="Unassembled WGS sequence"/>
</dbReference>
<evidence type="ECO:0000313" key="3">
    <source>
        <dbReference type="Proteomes" id="UP001189429"/>
    </source>
</evidence>
<protein>
    <submittedName>
        <fullName evidence="2">Uncharacterized protein</fullName>
    </submittedName>
</protein>
<proteinExistence type="predicted"/>
<organism evidence="2 3">
    <name type="scientific">Prorocentrum cordatum</name>
    <dbReference type="NCBI Taxonomy" id="2364126"/>
    <lineage>
        <taxon>Eukaryota</taxon>
        <taxon>Sar</taxon>
        <taxon>Alveolata</taxon>
        <taxon>Dinophyceae</taxon>
        <taxon>Prorocentrales</taxon>
        <taxon>Prorocentraceae</taxon>
        <taxon>Prorocentrum</taxon>
    </lineage>
</organism>
<feature type="compositionally biased region" description="Low complexity" evidence="1">
    <location>
        <begin position="218"/>
        <end position="230"/>
    </location>
</feature>
<feature type="non-terminal residue" evidence="2">
    <location>
        <position position="1"/>
    </location>
</feature>
<accession>A0ABN9R1R0</accession>
<name>A0ABN9R1R0_9DINO</name>
<feature type="non-terminal residue" evidence="2">
    <location>
        <position position="620"/>
    </location>
</feature>
<sequence length="620" mass="68106">AAVAAGELIEDRLLDQVLPSAEGGARLKLRGLRRPCPDPAMRGITVHMVFLKRLHAATLLDFRRRVRRRTSCFSAWEKSGAQRLAIDARIPSIFFEDPDPAQLASGACFANLQLGVGPPLTSGGADIKLAFYAISMPAQLRDLFGFDKIRAWELSVTEVDGRPPSAWGLYFHPVIAAPPMGWALALQARQALREELALREPDDSLENAFVDGRPPQVSRPSPARSTSTTSCFGRDRSVVDVVTRVRGRLVAAGLPIHGVEVSQGGDGLGWHLTEQGCCSMSLRSAWWLRMAFCTWPAWGGLAGERRHLILGDAMTVIRSRAKGRGGSLGLCRALRRSAAPVLAANLHPAWHWVPSERGAADAASRAARPRAAPAARAPLARRSVSARQESQYCDQNQRFLAWTREQGLRHQRIADLEVVVVEMFNQMYYGGWRPNAASKMVVAIADHRPVAGPGCVNLARVLVARWGFAKLRPPRARLPPPWAAACLVAKRLVDVESWRKGAAVVFTITHYWRPREVLRIRERDLVPPAGGRRRSALKWSVTLRPQELAISSKTGARDESIVVDNAEAFPLIEALMRRLCGSGGKALAFPFRHREWAANFESAAKAVGLQGEATPVLYML</sequence>
<reference evidence="2" key="1">
    <citation type="submission" date="2023-10" db="EMBL/GenBank/DDBJ databases">
        <authorList>
            <person name="Chen Y."/>
            <person name="Shah S."/>
            <person name="Dougan E. K."/>
            <person name="Thang M."/>
            <person name="Chan C."/>
        </authorList>
    </citation>
    <scope>NUCLEOTIDE SEQUENCE [LARGE SCALE GENOMIC DNA]</scope>
</reference>
<feature type="region of interest" description="Disordered" evidence="1">
    <location>
        <begin position="208"/>
        <end position="231"/>
    </location>
</feature>
<dbReference type="EMBL" id="CAUYUJ010005210">
    <property type="protein sequence ID" value="CAK0812663.1"/>
    <property type="molecule type" value="Genomic_DNA"/>
</dbReference>
<feature type="region of interest" description="Disordered" evidence="1">
    <location>
        <begin position="363"/>
        <end position="383"/>
    </location>
</feature>
<comment type="caution">
    <text evidence="2">The sequence shown here is derived from an EMBL/GenBank/DDBJ whole genome shotgun (WGS) entry which is preliminary data.</text>
</comment>
<keyword evidence="3" id="KW-1185">Reference proteome</keyword>
<gene>
    <name evidence="2" type="ORF">PCOR1329_LOCUS16908</name>
</gene>
<evidence type="ECO:0000313" key="2">
    <source>
        <dbReference type="EMBL" id="CAK0812663.1"/>
    </source>
</evidence>